<feature type="region of interest" description="Disordered" evidence="1">
    <location>
        <begin position="327"/>
        <end position="362"/>
    </location>
</feature>
<feature type="region of interest" description="Disordered" evidence="1">
    <location>
        <begin position="44"/>
        <end position="76"/>
    </location>
</feature>
<evidence type="ECO:0000256" key="1">
    <source>
        <dbReference type="SAM" id="MobiDB-lite"/>
    </source>
</evidence>
<name>A0A5J9WT82_9POAL</name>
<gene>
    <name evidence="2" type="ORF">EJB05_02534</name>
</gene>
<proteinExistence type="predicted"/>
<dbReference type="EMBL" id="RWGY01000002">
    <property type="protein sequence ID" value="TVU51127.1"/>
    <property type="molecule type" value="Genomic_DNA"/>
</dbReference>
<reference evidence="2 3" key="1">
    <citation type="journal article" date="2019" name="Sci. Rep.">
        <title>A high-quality genome of Eragrostis curvula grass provides insights into Poaceae evolution and supports new strategies to enhance forage quality.</title>
        <authorList>
            <person name="Carballo J."/>
            <person name="Santos B.A.C.M."/>
            <person name="Zappacosta D."/>
            <person name="Garbus I."/>
            <person name="Selva J.P."/>
            <person name="Gallo C.A."/>
            <person name="Diaz A."/>
            <person name="Albertini E."/>
            <person name="Caccamo M."/>
            <person name="Echenique V."/>
        </authorList>
    </citation>
    <scope>NUCLEOTIDE SEQUENCE [LARGE SCALE GENOMIC DNA]</scope>
    <source>
        <strain evidence="3">cv. Victoria</strain>
        <tissue evidence="2">Leaf</tissue>
    </source>
</reference>
<sequence length="1288" mass="145769">MPLALHLNVVPHPPPLRTPVLPSPHPVPMSPVSRVVAGRGLWCRARPAPDPDDVRVGRGLRSPSRADGPPPPWRQGSGAKIKAALLLWSHQDKSRSNHMAGYPYATRQYYYSEPECTSQTSAPALARSKPITTKEECLAFIKQDFNRKFQETFDRAFRKAFMASKNPNGQKPVTSDLSATNEVEQASLAMQEHAACEKAAVQGSAIEKYQDVADYSVEEQAAASCRREVKYDIIQIKIPCSFNMFDKVCFATIDKGRLRFSEVQIHEYLTPIGPDGKKLFNRLSRADSPKNRELVVEDDSKPSSEEKVIITQETFVSILGGDDSLKIADETSNAGGQQRTSHLAPDELSSNGSKSDHPMPKTVRPFLKSVRPVSTEKLKTQEFLDIYAGMIKEDKGRDKHKGKRPKLTFKELLAKYVKERDIKSAHRPNKVKQSWSPPNCKYGDWNWREKEVPTTVPYPYFGLPMLMSCGPSPNGFHSYSSWRSDGSWAHPPSYYGPYNQRCIAQRKQMFERPYIKDRFQRDNRSGAQEKKKVVKQVYRVKRDGRRDKSSDLSSSDEKLNNVVKISATSGKKIANISSAKSEQNKKKVLNVKGELPLSKTEVKPIYPIGSSSWTRKKLESLSAEELKKRNMAWVPKGSIQGSGAKIKAALLLWSHQDKSRSNHMAGYPYATRQYYYSEPECTSQTSAPALARSKPITTKEECLAFIKQDFNRKFQETFDRAFRKAFMASKNPNGQKPVTSELSATNEVEQASLAMQEHAACEKAAVQGSAIEKYQDVADYSVEEQAAASCRREVKYDIIQIKIPCSFNMFDKVCFATIDKGRLRFSEVQIHEYLTPIGPDGKKLFNRLSRADSPKNRELVVEDDSKPSSEEKVIITQETFVSILGGDDSLKIADETSNAGGQQRTSHLAPDELSSNGSKSDHPMPKTVRPFLKSVRPVSTEKLKTQEFLDIYAGMIKEDKGRDKHKGKRPKLTFKELLAKYVKERDIKSAHRPNKVKQSWSPPNCKYGDWNWREKEVPTTVPYPYFGLPMLMSCGPSPNGFHSYSSWRSDGSWAHPPSYYGPYNQRCIAQRKQMFERPYIKDRFQRDNRSGAQEKKKVVKQVYRVKRDGRRDKSSDLSSRDEKLNNVLFNRLSRADSPKNRELVVEDDSKPSSEEKVIITQETFVSILGGDDSLKIADETSNAGGQQRTSHLAPDELSSNGSKSDHPMPKTVRPFLKSVRPVSTEKLKTQEFLDIYAGMIKEDKGRDKHKGKRPKLTFKELLAKYVKERDIKSARRPNKVKQSWSPPN</sequence>
<protein>
    <submittedName>
        <fullName evidence="2">Uncharacterized protein</fullName>
    </submittedName>
</protein>
<accession>A0A5J9WT82</accession>
<comment type="caution">
    <text evidence="2">The sequence shown here is derived from an EMBL/GenBank/DDBJ whole genome shotgun (WGS) entry which is preliminary data.</text>
</comment>
<feature type="compositionally biased region" description="Polar residues" evidence="1">
    <location>
        <begin position="895"/>
        <end position="906"/>
    </location>
</feature>
<feature type="region of interest" description="Disordered" evidence="1">
    <location>
        <begin position="1176"/>
        <end position="1211"/>
    </location>
</feature>
<evidence type="ECO:0000313" key="2">
    <source>
        <dbReference type="EMBL" id="TVU51127.1"/>
    </source>
</evidence>
<dbReference type="Gramene" id="TVU51127">
    <property type="protein sequence ID" value="TVU51127"/>
    <property type="gene ID" value="EJB05_02534"/>
</dbReference>
<dbReference type="Proteomes" id="UP000324897">
    <property type="component" value="Chromosome 6"/>
</dbReference>
<feature type="region of interest" description="Disordered" evidence="1">
    <location>
        <begin position="892"/>
        <end position="927"/>
    </location>
</feature>
<feature type="region of interest" description="Disordered" evidence="1">
    <location>
        <begin position="1269"/>
        <end position="1288"/>
    </location>
</feature>
<feature type="non-terminal residue" evidence="2">
    <location>
        <position position="1"/>
    </location>
</feature>
<feature type="compositionally biased region" description="Polar residues" evidence="1">
    <location>
        <begin position="330"/>
        <end position="341"/>
    </location>
</feature>
<dbReference type="OrthoDB" id="688785at2759"/>
<evidence type="ECO:0000313" key="3">
    <source>
        <dbReference type="Proteomes" id="UP000324897"/>
    </source>
</evidence>
<keyword evidence="3" id="KW-1185">Reference proteome</keyword>
<feature type="compositionally biased region" description="Basic and acidic residues" evidence="1">
    <location>
        <begin position="47"/>
        <end position="56"/>
    </location>
</feature>
<feature type="compositionally biased region" description="Polar residues" evidence="1">
    <location>
        <begin position="1179"/>
        <end position="1190"/>
    </location>
</feature>
<organism evidence="2 3">
    <name type="scientific">Eragrostis curvula</name>
    <name type="common">weeping love grass</name>
    <dbReference type="NCBI Taxonomy" id="38414"/>
    <lineage>
        <taxon>Eukaryota</taxon>
        <taxon>Viridiplantae</taxon>
        <taxon>Streptophyta</taxon>
        <taxon>Embryophyta</taxon>
        <taxon>Tracheophyta</taxon>
        <taxon>Spermatophyta</taxon>
        <taxon>Magnoliopsida</taxon>
        <taxon>Liliopsida</taxon>
        <taxon>Poales</taxon>
        <taxon>Poaceae</taxon>
        <taxon>PACMAD clade</taxon>
        <taxon>Chloridoideae</taxon>
        <taxon>Eragrostideae</taxon>
        <taxon>Eragrostidinae</taxon>
        <taxon>Eragrostis</taxon>
    </lineage>
</organism>